<dbReference type="Proteomes" id="UP001151079">
    <property type="component" value="Unassembled WGS sequence"/>
</dbReference>
<comment type="caution">
    <text evidence="2">The sequence shown here is derived from an EMBL/GenBank/DDBJ whole genome shotgun (WGS) entry which is preliminary data.</text>
</comment>
<name>A0A9X2ZLY2_9FLAO</name>
<protein>
    <submittedName>
        <fullName evidence="2">Uncharacterized protein</fullName>
    </submittedName>
</protein>
<dbReference type="EMBL" id="JAOZEW010000027">
    <property type="protein sequence ID" value="MCV9930068.1"/>
    <property type="molecule type" value="Genomic_DNA"/>
</dbReference>
<gene>
    <name evidence="2" type="ORF">OIU83_20575</name>
</gene>
<keyword evidence="1" id="KW-0812">Transmembrane</keyword>
<feature type="transmembrane region" description="Helical" evidence="1">
    <location>
        <begin position="133"/>
        <end position="154"/>
    </location>
</feature>
<sequence>MKKKIKKSKNIIESVYEDVSDIYPDLFVSDKVVGYGAIELDPVDLNDTRIAKLESEMKNINYRSEAWMLESVFLGGLAFSGFLTVASANFLGKEPEVFSEFLRHFKIYYEKCFQNEITSWVTQIGNHFFRNDLYILIMLLCLLSSVFFLLVLVLRFRLNSLTLSMDHLIRILNIFNQKKMSFLI</sequence>
<dbReference type="AlphaFoldDB" id="A0A9X2ZLY2"/>
<evidence type="ECO:0000313" key="3">
    <source>
        <dbReference type="Proteomes" id="UP001151079"/>
    </source>
</evidence>
<keyword evidence="1" id="KW-0472">Membrane</keyword>
<accession>A0A9X2ZLY2</accession>
<reference evidence="2" key="1">
    <citation type="submission" date="2022-10" db="EMBL/GenBank/DDBJ databases">
        <title>Two novel species of Flavobacterium.</title>
        <authorList>
            <person name="Liu Q."/>
            <person name="Xin Y.-H."/>
        </authorList>
    </citation>
    <scope>NUCLEOTIDE SEQUENCE</scope>
    <source>
        <strain evidence="2">LS1R49</strain>
    </source>
</reference>
<feature type="transmembrane region" description="Helical" evidence="1">
    <location>
        <begin position="67"/>
        <end position="91"/>
    </location>
</feature>
<dbReference type="RefSeq" id="WP_264208149.1">
    <property type="nucleotide sequence ID" value="NZ_JAOZEW010000027.1"/>
</dbReference>
<keyword evidence="3" id="KW-1185">Reference proteome</keyword>
<evidence type="ECO:0000256" key="1">
    <source>
        <dbReference type="SAM" id="Phobius"/>
    </source>
</evidence>
<keyword evidence="1" id="KW-1133">Transmembrane helix</keyword>
<organism evidence="2 3">
    <name type="scientific">Flavobacterium shii</name>
    <dbReference type="NCBI Taxonomy" id="2987687"/>
    <lineage>
        <taxon>Bacteria</taxon>
        <taxon>Pseudomonadati</taxon>
        <taxon>Bacteroidota</taxon>
        <taxon>Flavobacteriia</taxon>
        <taxon>Flavobacteriales</taxon>
        <taxon>Flavobacteriaceae</taxon>
        <taxon>Flavobacterium</taxon>
    </lineage>
</organism>
<evidence type="ECO:0000313" key="2">
    <source>
        <dbReference type="EMBL" id="MCV9930068.1"/>
    </source>
</evidence>
<proteinExistence type="predicted"/>